<dbReference type="Gene3D" id="1.10.287.10">
    <property type="entry name" value="S15/NS1, RNA-binding"/>
    <property type="match status" value="1"/>
</dbReference>
<dbReference type="SUPFAM" id="SSF56784">
    <property type="entry name" value="HAD-like"/>
    <property type="match status" value="1"/>
</dbReference>
<name>G0VC25_NAUCA</name>
<dbReference type="InParanoid" id="G0VC25"/>
<feature type="region of interest" description="Disordered" evidence="10">
    <location>
        <begin position="632"/>
        <end position="725"/>
    </location>
</feature>
<dbReference type="EC" id="3.1.3.16" evidence="2 9"/>
<evidence type="ECO:0000256" key="7">
    <source>
        <dbReference type="ARBA" id="ARBA00047761"/>
    </source>
</evidence>
<dbReference type="InterPro" id="IPR011947">
    <property type="entry name" value="FCP1_euk"/>
</dbReference>
<dbReference type="SMART" id="SM00577">
    <property type="entry name" value="CPDc"/>
    <property type="match status" value="1"/>
</dbReference>
<dbReference type="InterPro" id="IPR036420">
    <property type="entry name" value="BRCT_dom_sf"/>
</dbReference>
<dbReference type="FunFam" id="3.40.50.1000:FF:000142">
    <property type="entry name" value="Similar to FCP1-like phosphatase"/>
    <property type="match status" value="1"/>
</dbReference>
<dbReference type="InterPro" id="IPR039189">
    <property type="entry name" value="Fcp1"/>
</dbReference>
<dbReference type="Gene3D" id="3.40.50.10190">
    <property type="entry name" value="BRCT domain"/>
    <property type="match status" value="1"/>
</dbReference>
<evidence type="ECO:0000256" key="4">
    <source>
        <dbReference type="ARBA" id="ARBA00022912"/>
    </source>
</evidence>
<dbReference type="InterPro" id="IPR023214">
    <property type="entry name" value="HAD_sf"/>
</dbReference>
<feature type="compositionally biased region" description="Acidic residues" evidence="10">
    <location>
        <begin position="705"/>
        <end position="719"/>
    </location>
</feature>
<evidence type="ECO:0000256" key="10">
    <source>
        <dbReference type="SAM" id="MobiDB-lite"/>
    </source>
</evidence>
<evidence type="ECO:0000313" key="13">
    <source>
        <dbReference type="EMBL" id="CCC69032.1"/>
    </source>
</evidence>
<evidence type="ECO:0000259" key="11">
    <source>
        <dbReference type="PROSITE" id="PS50172"/>
    </source>
</evidence>
<keyword evidence="3 9" id="KW-0378">Hydrolase</keyword>
<feature type="compositionally biased region" description="Basic and acidic residues" evidence="10">
    <location>
        <begin position="382"/>
        <end position="395"/>
    </location>
</feature>
<reference evidence="13 14" key="1">
    <citation type="journal article" date="2011" name="Proc. Natl. Acad. Sci. U.S.A.">
        <title>Evolutionary erosion of yeast sex chromosomes by mating-type switching accidents.</title>
        <authorList>
            <person name="Gordon J.L."/>
            <person name="Armisen D."/>
            <person name="Proux-Wera E."/>
            <person name="Oheigeartaigh S.S."/>
            <person name="Byrne K.P."/>
            <person name="Wolfe K.H."/>
        </authorList>
    </citation>
    <scope>NUCLEOTIDE SEQUENCE [LARGE SCALE GENOMIC DNA]</scope>
    <source>
        <strain evidence="14">ATCC 76901 / BCRC 22586 / CBS 4309 / NBRC 1992 / NRRL Y-12630</strain>
    </source>
</reference>
<dbReference type="GeneID" id="96902618"/>
<sequence>MSTQILAPIGLPYPITIDQLITHVGDEVQKGDRLLAYKFWFVVDVASSPDDNDVSSPPTAGKKSIRESIEFFESPYKGQLISWNVDIGDEIASPNQVLAEIIRPCNHDVVYGGLCTLCGEEVDEDDNDASGSGANLTISHTDTNLKISTREALDIGLNVRTRLRKEKKLVLVVDLDQTVIHCGVDPTIGEWKNDPKNPNFETLKDVKQFSLEEEPILPTLYMGPKPPLRKCWYYVKVRPGLKEFLEKIAPLFEMHIYTMATRAYASEIAKIIDPNGDLFGDRILSRDENGSMTTKSLERLFPTDQSMVIVIDDRGDVWNWSPNLIKVVPYNFFVGVGDINSNFLPKQQATMLQLGRRSREKSKDTEDLLIDIMDSEKKLKEKIDQEVKRQEEELSHQSATTEEPPTSAGENKEEISKKIEYSASLEVQQQNRPLAALQKHFHDQRLLIDDDDELYHLKDTLVRIHDKYYNVLKKDGELKADIKLIMPAMKQNVLDNCRFVFSGLIPLGTDIQRADIVIWTNTFGAISTSDIDEKTTHVITKTPGTYKARLAKSFNPKIKILHPDWVFECLTSWKHVDEKPYELIVEQPVSETELEEFKKKLAKRQLLATANENLSPANGTNSAELELFSGGMSWLDDDEGDILDSDEEEEEDAEEEDEEQEDGEGQNNKEENMTNGKNTRGPTKRLHSDYNEEAIEAKKVRPSKEEEEEESDSDLEDELMNMLDS</sequence>
<evidence type="ECO:0000256" key="1">
    <source>
        <dbReference type="ARBA" id="ARBA00004123"/>
    </source>
</evidence>
<proteinExistence type="predicted"/>
<evidence type="ECO:0000259" key="12">
    <source>
        <dbReference type="PROSITE" id="PS50969"/>
    </source>
</evidence>
<evidence type="ECO:0000256" key="3">
    <source>
        <dbReference type="ARBA" id="ARBA00022801"/>
    </source>
</evidence>
<feature type="region of interest" description="Disordered" evidence="10">
    <location>
        <begin position="382"/>
        <end position="413"/>
    </location>
</feature>
<keyword evidence="4" id="KW-0904">Protein phosphatase</keyword>
<dbReference type="NCBIfam" id="TIGR02250">
    <property type="entry name" value="FCP1_euk"/>
    <property type="match status" value="1"/>
</dbReference>
<evidence type="ECO:0000256" key="8">
    <source>
        <dbReference type="ARBA" id="ARBA00048336"/>
    </source>
</evidence>
<feature type="compositionally biased region" description="Acidic residues" evidence="10">
    <location>
        <begin position="635"/>
        <end position="664"/>
    </location>
</feature>
<reference key="2">
    <citation type="submission" date="2011-08" db="EMBL/GenBank/DDBJ databases">
        <title>Genome sequence of Naumovozyma castellii.</title>
        <authorList>
            <person name="Gordon J.L."/>
            <person name="Armisen D."/>
            <person name="Proux-Wera E."/>
            <person name="OhEigeartaigh S.S."/>
            <person name="Byrne K.P."/>
            <person name="Wolfe K.H."/>
        </authorList>
    </citation>
    <scope>NUCLEOTIDE SEQUENCE</scope>
    <source>
        <strain>Type strain:CBS 4309</strain>
    </source>
</reference>
<dbReference type="PANTHER" id="PTHR23081">
    <property type="entry name" value="RNA POLYMERASE II CTD PHOSPHATASE"/>
    <property type="match status" value="1"/>
</dbReference>
<feature type="domain" description="BRCT" evidence="11">
    <location>
        <begin position="489"/>
        <end position="583"/>
    </location>
</feature>
<dbReference type="Proteomes" id="UP000001640">
    <property type="component" value="Chromosome 3"/>
</dbReference>
<dbReference type="SMART" id="SM00292">
    <property type="entry name" value="BRCT"/>
    <property type="match status" value="1"/>
</dbReference>
<evidence type="ECO:0000256" key="6">
    <source>
        <dbReference type="ARBA" id="ARBA00040602"/>
    </source>
</evidence>
<protein>
    <recommendedName>
        <fullName evidence="6 9">RNA polymerase II subunit A C-terminal domain phosphatase</fullName>
        <ecNumber evidence="2 9">3.1.3.16</ecNumber>
    </recommendedName>
</protein>
<gene>
    <name evidence="13" type="primary">NCAS0C00420</name>
    <name evidence="13" type="ordered locus">NCAS_0C00420</name>
</gene>
<dbReference type="KEGG" id="ncs:NCAS_0C00420"/>
<evidence type="ECO:0000313" key="14">
    <source>
        <dbReference type="Proteomes" id="UP000001640"/>
    </source>
</evidence>
<dbReference type="InterPro" id="IPR036412">
    <property type="entry name" value="HAD-like_sf"/>
</dbReference>
<dbReference type="CDD" id="cd17729">
    <property type="entry name" value="BRCT_CTDP1"/>
    <property type="match status" value="1"/>
</dbReference>
<dbReference type="Gene3D" id="3.40.50.1000">
    <property type="entry name" value="HAD superfamily/HAD-like"/>
    <property type="match status" value="1"/>
</dbReference>
<dbReference type="OMA" id="DQTVIHC"/>
<organism evidence="13 14">
    <name type="scientific">Naumovozyma castellii</name>
    <name type="common">Yeast</name>
    <name type="synonym">Saccharomyces castellii</name>
    <dbReference type="NCBI Taxonomy" id="27288"/>
    <lineage>
        <taxon>Eukaryota</taxon>
        <taxon>Fungi</taxon>
        <taxon>Dikarya</taxon>
        <taxon>Ascomycota</taxon>
        <taxon>Saccharomycotina</taxon>
        <taxon>Saccharomycetes</taxon>
        <taxon>Saccharomycetales</taxon>
        <taxon>Saccharomycetaceae</taxon>
        <taxon>Naumovozyma</taxon>
    </lineage>
</organism>
<dbReference type="InterPro" id="IPR004274">
    <property type="entry name" value="FCP1_dom"/>
</dbReference>
<dbReference type="STRING" id="1064592.G0VC25"/>
<dbReference type="FunCoup" id="G0VC25">
    <property type="interactions" value="878"/>
</dbReference>
<dbReference type="InterPro" id="IPR001357">
    <property type="entry name" value="BRCT_dom"/>
</dbReference>
<dbReference type="GO" id="GO:0005634">
    <property type="term" value="C:nucleus"/>
    <property type="evidence" value="ECO:0007669"/>
    <property type="project" value="UniProtKB-SubCell"/>
</dbReference>
<keyword evidence="5 9" id="KW-0539">Nucleus</keyword>
<dbReference type="HOGENOM" id="CLU_007683_0_0_1"/>
<dbReference type="RefSeq" id="XP_003675401.1">
    <property type="nucleotide sequence ID" value="XM_003675353.1"/>
</dbReference>
<dbReference type="Pfam" id="PF00533">
    <property type="entry name" value="BRCT"/>
    <property type="match status" value="1"/>
</dbReference>
<dbReference type="Pfam" id="PF03031">
    <property type="entry name" value="NIF"/>
    <property type="match status" value="1"/>
</dbReference>
<feature type="compositionally biased region" description="Basic and acidic residues" evidence="10">
    <location>
        <begin position="686"/>
        <end position="704"/>
    </location>
</feature>
<evidence type="ECO:0000256" key="2">
    <source>
        <dbReference type="ARBA" id="ARBA00013081"/>
    </source>
</evidence>
<comment type="function">
    <text evidence="9">This promotes the activity of RNA polymerase II.</text>
</comment>
<dbReference type="GO" id="GO:0005829">
    <property type="term" value="C:cytosol"/>
    <property type="evidence" value="ECO:0007669"/>
    <property type="project" value="EnsemblFungi"/>
</dbReference>
<dbReference type="PANTHER" id="PTHR23081:SF36">
    <property type="entry name" value="RNA POLYMERASE II SUBUNIT A C-TERMINAL DOMAIN PHOSPHATASE"/>
    <property type="match status" value="1"/>
</dbReference>
<comment type="catalytic activity">
    <reaction evidence="8 9">
        <text>O-phospho-L-threonyl-[protein] + H2O = L-threonyl-[protein] + phosphate</text>
        <dbReference type="Rhea" id="RHEA:47004"/>
        <dbReference type="Rhea" id="RHEA-COMP:11060"/>
        <dbReference type="Rhea" id="RHEA-COMP:11605"/>
        <dbReference type="ChEBI" id="CHEBI:15377"/>
        <dbReference type="ChEBI" id="CHEBI:30013"/>
        <dbReference type="ChEBI" id="CHEBI:43474"/>
        <dbReference type="ChEBI" id="CHEBI:61977"/>
        <dbReference type="EC" id="3.1.3.16"/>
    </reaction>
</comment>
<dbReference type="SUPFAM" id="SSF52113">
    <property type="entry name" value="BRCT domain"/>
    <property type="match status" value="1"/>
</dbReference>
<dbReference type="PROSITE" id="PS50172">
    <property type="entry name" value="BRCT"/>
    <property type="match status" value="1"/>
</dbReference>
<dbReference type="GO" id="GO:0008420">
    <property type="term" value="F:RNA polymerase II CTD heptapeptide repeat phosphatase activity"/>
    <property type="evidence" value="ECO:0007669"/>
    <property type="project" value="UniProtKB-UniRule"/>
</dbReference>
<evidence type="ECO:0000256" key="9">
    <source>
        <dbReference type="RuleBase" id="RU366066"/>
    </source>
</evidence>
<dbReference type="EMBL" id="HE576754">
    <property type="protein sequence ID" value="CCC69032.1"/>
    <property type="molecule type" value="Genomic_DNA"/>
</dbReference>
<dbReference type="OrthoDB" id="10249888at2759"/>
<evidence type="ECO:0000256" key="5">
    <source>
        <dbReference type="ARBA" id="ARBA00023242"/>
    </source>
</evidence>
<comment type="catalytic activity">
    <reaction evidence="7 9">
        <text>O-phospho-L-seryl-[protein] + H2O = L-seryl-[protein] + phosphate</text>
        <dbReference type="Rhea" id="RHEA:20629"/>
        <dbReference type="Rhea" id="RHEA-COMP:9863"/>
        <dbReference type="Rhea" id="RHEA-COMP:11604"/>
        <dbReference type="ChEBI" id="CHEBI:15377"/>
        <dbReference type="ChEBI" id="CHEBI:29999"/>
        <dbReference type="ChEBI" id="CHEBI:43474"/>
        <dbReference type="ChEBI" id="CHEBI:83421"/>
        <dbReference type="EC" id="3.1.3.16"/>
    </reaction>
</comment>
<dbReference type="FunFam" id="3.40.50.10190:FF:000049">
    <property type="entry name" value="RNA Polymerase II CTD phosphatase Fcp1"/>
    <property type="match status" value="1"/>
</dbReference>
<dbReference type="CDD" id="cd07521">
    <property type="entry name" value="HAD_FCP1-like"/>
    <property type="match status" value="1"/>
</dbReference>
<feature type="domain" description="FCP1 homology" evidence="12">
    <location>
        <begin position="164"/>
        <end position="350"/>
    </location>
</feature>
<keyword evidence="14" id="KW-1185">Reference proteome</keyword>
<dbReference type="AlphaFoldDB" id="G0VC25"/>
<dbReference type="eggNOG" id="KOG0323">
    <property type="taxonomic scope" value="Eukaryota"/>
</dbReference>
<dbReference type="PROSITE" id="PS50969">
    <property type="entry name" value="FCP1"/>
    <property type="match status" value="1"/>
</dbReference>
<comment type="subcellular location">
    <subcellularLocation>
        <location evidence="1 9">Nucleus</location>
    </subcellularLocation>
</comment>
<accession>G0VC25</accession>